<dbReference type="GO" id="GO:0031965">
    <property type="term" value="C:nuclear membrane"/>
    <property type="evidence" value="ECO:0007669"/>
    <property type="project" value="UniProtKB-SubCell"/>
</dbReference>
<evidence type="ECO:0000256" key="6">
    <source>
        <dbReference type="ARBA" id="ARBA00022989"/>
    </source>
</evidence>
<keyword evidence="9 11" id="KW-0472">Membrane</keyword>
<name>A0A9D4WSF1_PEA</name>
<evidence type="ECO:0000256" key="10">
    <source>
        <dbReference type="ARBA" id="ARBA00023242"/>
    </source>
</evidence>
<keyword evidence="6 11" id="KW-1133">Transmembrane helix</keyword>
<evidence type="ECO:0000256" key="2">
    <source>
        <dbReference type="ARBA" id="ARBA00004127"/>
    </source>
</evidence>
<dbReference type="AlphaFoldDB" id="A0A9D4WSF1"/>
<comment type="similarity">
    <text evidence="3">Belongs to the TMEM18 family.</text>
</comment>
<dbReference type="GO" id="GO:0003677">
    <property type="term" value="F:DNA binding"/>
    <property type="evidence" value="ECO:0007669"/>
    <property type="project" value="UniProtKB-KW"/>
</dbReference>
<dbReference type="InterPro" id="IPR026721">
    <property type="entry name" value="TMEM18"/>
</dbReference>
<evidence type="ECO:0000256" key="7">
    <source>
        <dbReference type="ARBA" id="ARBA00023054"/>
    </source>
</evidence>
<gene>
    <name evidence="12" type="ORF">KIW84_053298</name>
</gene>
<dbReference type="PANTHER" id="PTHR22593:SF2">
    <property type="entry name" value="TRANSMEMBRANE PROTEIN 18"/>
    <property type="match status" value="1"/>
</dbReference>
<keyword evidence="8" id="KW-0238">DNA-binding</keyword>
<organism evidence="12 13">
    <name type="scientific">Pisum sativum</name>
    <name type="common">Garden pea</name>
    <name type="synonym">Lathyrus oleraceus</name>
    <dbReference type="NCBI Taxonomy" id="3888"/>
    <lineage>
        <taxon>Eukaryota</taxon>
        <taxon>Viridiplantae</taxon>
        <taxon>Streptophyta</taxon>
        <taxon>Embryophyta</taxon>
        <taxon>Tracheophyta</taxon>
        <taxon>Spermatophyta</taxon>
        <taxon>Magnoliopsida</taxon>
        <taxon>eudicotyledons</taxon>
        <taxon>Gunneridae</taxon>
        <taxon>Pentapetalae</taxon>
        <taxon>rosids</taxon>
        <taxon>fabids</taxon>
        <taxon>Fabales</taxon>
        <taxon>Fabaceae</taxon>
        <taxon>Papilionoideae</taxon>
        <taxon>50 kb inversion clade</taxon>
        <taxon>NPAAA clade</taxon>
        <taxon>Hologalegina</taxon>
        <taxon>IRL clade</taxon>
        <taxon>Fabeae</taxon>
        <taxon>Lathyrus</taxon>
    </lineage>
</organism>
<evidence type="ECO:0000256" key="5">
    <source>
        <dbReference type="ARBA" id="ARBA00022692"/>
    </source>
</evidence>
<feature type="transmembrane region" description="Helical" evidence="11">
    <location>
        <begin position="216"/>
        <end position="246"/>
    </location>
</feature>
<accession>A0A9D4WSF1</accession>
<dbReference type="EMBL" id="JAMSHJ010000005">
    <property type="protein sequence ID" value="KAI5406984.1"/>
    <property type="molecule type" value="Genomic_DNA"/>
</dbReference>
<evidence type="ECO:0000256" key="8">
    <source>
        <dbReference type="ARBA" id="ARBA00023125"/>
    </source>
</evidence>
<keyword evidence="7" id="KW-0175">Coiled coil</keyword>
<dbReference type="Gramene" id="Psat05G0329800-T1">
    <property type="protein sequence ID" value="KAI5406984.1"/>
    <property type="gene ID" value="KIW84_053298"/>
</dbReference>
<protein>
    <recommendedName>
        <fullName evidence="4">Transmembrane protein 18</fullName>
    </recommendedName>
</protein>
<evidence type="ECO:0000313" key="13">
    <source>
        <dbReference type="Proteomes" id="UP001058974"/>
    </source>
</evidence>
<reference evidence="12 13" key="1">
    <citation type="journal article" date="2022" name="Nat. Genet.">
        <title>Improved pea reference genome and pan-genome highlight genomic features and evolutionary characteristics.</title>
        <authorList>
            <person name="Yang T."/>
            <person name="Liu R."/>
            <person name="Luo Y."/>
            <person name="Hu S."/>
            <person name="Wang D."/>
            <person name="Wang C."/>
            <person name="Pandey M.K."/>
            <person name="Ge S."/>
            <person name="Xu Q."/>
            <person name="Li N."/>
            <person name="Li G."/>
            <person name="Huang Y."/>
            <person name="Saxena R.K."/>
            <person name="Ji Y."/>
            <person name="Li M."/>
            <person name="Yan X."/>
            <person name="He Y."/>
            <person name="Liu Y."/>
            <person name="Wang X."/>
            <person name="Xiang C."/>
            <person name="Varshney R.K."/>
            <person name="Ding H."/>
            <person name="Gao S."/>
            <person name="Zong X."/>
        </authorList>
    </citation>
    <scope>NUCLEOTIDE SEQUENCE [LARGE SCALE GENOMIC DNA]</scope>
    <source>
        <strain evidence="12 13">cv. Zhongwan 6</strain>
    </source>
</reference>
<comment type="subcellular location">
    <subcellularLocation>
        <location evidence="2">Endomembrane system</location>
        <topology evidence="2">Multi-pass membrane protein</topology>
    </subcellularLocation>
    <subcellularLocation>
        <location evidence="1">Nucleus membrane</location>
    </subcellularLocation>
</comment>
<dbReference type="Proteomes" id="UP001058974">
    <property type="component" value="Chromosome 5"/>
</dbReference>
<keyword evidence="10" id="KW-0539">Nucleus</keyword>
<comment type="caution">
    <text evidence="12">The sequence shown here is derived from an EMBL/GenBank/DDBJ whole genome shotgun (WGS) entry which is preliminary data.</text>
</comment>
<dbReference type="PANTHER" id="PTHR22593">
    <property type="entry name" value="TRANSMEMBRANE PROTEIN 18"/>
    <property type="match status" value="1"/>
</dbReference>
<evidence type="ECO:0000256" key="3">
    <source>
        <dbReference type="ARBA" id="ARBA00009971"/>
    </source>
</evidence>
<feature type="transmembrane region" description="Helical" evidence="11">
    <location>
        <begin position="152"/>
        <end position="169"/>
    </location>
</feature>
<evidence type="ECO:0000256" key="1">
    <source>
        <dbReference type="ARBA" id="ARBA00004126"/>
    </source>
</evidence>
<evidence type="ECO:0000256" key="9">
    <source>
        <dbReference type="ARBA" id="ARBA00023136"/>
    </source>
</evidence>
<proteinExistence type="inferred from homology"/>
<keyword evidence="5 11" id="KW-0812">Transmembrane</keyword>
<keyword evidence="13" id="KW-1185">Reference proteome</keyword>
<sequence length="265" mass="29892">MRFNKKVDRGTRAAEQQVTVHDGAGHKPLACGYVRTVGGGGSTAKPQWFSNQRRLEFSWWRRAPLFHGGDNGRSTGGDARTVALMRRIIGCPGKSGGFESVSIEELKSAMNEHVDLMSDLVQKISSELRTNLRPAYDNFLGFFHAIDWKEPWLLGLLSFYVVLLLVTIISRKNTNFQMCLFLLTLAGVYLAERLNSFLGGNWKSFSSQNYFDPSGVFISVLWSGPLLVLAMIILINTLFSLCYLIVKWKRAELRHRARAARSKQE</sequence>
<evidence type="ECO:0000256" key="11">
    <source>
        <dbReference type="SAM" id="Phobius"/>
    </source>
</evidence>
<dbReference type="Pfam" id="PF14770">
    <property type="entry name" value="TMEM18"/>
    <property type="match status" value="1"/>
</dbReference>
<evidence type="ECO:0000256" key="4">
    <source>
        <dbReference type="ARBA" id="ARBA00014253"/>
    </source>
</evidence>
<evidence type="ECO:0000313" key="12">
    <source>
        <dbReference type="EMBL" id="KAI5406984.1"/>
    </source>
</evidence>